<name>A0ACC2F309_DALPE</name>
<keyword evidence="2" id="KW-1185">Reference proteome</keyword>
<organism evidence="1 2">
    <name type="scientific">Dallia pectoralis</name>
    <name type="common">Alaska blackfish</name>
    <dbReference type="NCBI Taxonomy" id="75939"/>
    <lineage>
        <taxon>Eukaryota</taxon>
        <taxon>Metazoa</taxon>
        <taxon>Chordata</taxon>
        <taxon>Craniata</taxon>
        <taxon>Vertebrata</taxon>
        <taxon>Euteleostomi</taxon>
        <taxon>Actinopterygii</taxon>
        <taxon>Neopterygii</taxon>
        <taxon>Teleostei</taxon>
        <taxon>Protacanthopterygii</taxon>
        <taxon>Esociformes</taxon>
        <taxon>Umbridae</taxon>
        <taxon>Dallia</taxon>
    </lineage>
</organism>
<comment type="caution">
    <text evidence="1">The sequence shown here is derived from an EMBL/GenBank/DDBJ whole genome shotgun (WGS) entry which is preliminary data.</text>
</comment>
<reference evidence="1" key="1">
    <citation type="submission" date="2021-05" db="EMBL/GenBank/DDBJ databases">
        <authorList>
            <person name="Pan Q."/>
            <person name="Jouanno E."/>
            <person name="Zahm M."/>
            <person name="Klopp C."/>
            <person name="Cabau C."/>
            <person name="Louis A."/>
            <person name="Berthelot C."/>
            <person name="Parey E."/>
            <person name="Roest Crollius H."/>
            <person name="Montfort J."/>
            <person name="Robinson-Rechavi M."/>
            <person name="Bouchez O."/>
            <person name="Lampietro C."/>
            <person name="Lopez Roques C."/>
            <person name="Donnadieu C."/>
            <person name="Postlethwait J."/>
            <person name="Bobe J."/>
            <person name="Dillon D."/>
            <person name="Chandos A."/>
            <person name="von Hippel F."/>
            <person name="Guiguen Y."/>
        </authorList>
    </citation>
    <scope>NUCLEOTIDE SEQUENCE</scope>
    <source>
        <strain evidence="1">YG-Jan2019</strain>
    </source>
</reference>
<gene>
    <name evidence="1" type="ORF">DPEC_G00343720</name>
</gene>
<dbReference type="Proteomes" id="UP001157502">
    <property type="component" value="Chromosome 35"/>
</dbReference>
<feature type="non-terminal residue" evidence="1">
    <location>
        <position position="1"/>
    </location>
</feature>
<protein>
    <submittedName>
        <fullName evidence="1">Uncharacterized protein</fullName>
    </submittedName>
</protein>
<evidence type="ECO:0000313" key="1">
    <source>
        <dbReference type="EMBL" id="KAJ7985752.1"/>
    </source>
</evidence>
<sequence>KLAENVSKIRPRTNLPRTVKSCLKKTSKGTKRRLENRLPSPQMIGNKCREEAKRQNYTKTTEWMGYQWRCRNKRFTWRIFLRAQTCAHTHTHAHGCPSHTHTYTHTSLVAKETCDTWRTFF</sequence>
<proteinExistence type="predicted"/>
<dbReference type="EMBL" id="CM055762">
    <property type="protein sequence ID" value="KAJ7985752.1"/>
    <property type="molecule type" value="Genomic_DNA"/>
</dbReference>
<accession>A0ACC2F309</accession>
<evidence type="ECO:0000313" key="2">
    <source>
        <dbReference type="Proteomes" id="UP001157502"/>
    </source>
</evidence>